<dbReference type="PANTHER" id="PTHR12558">
    <property type="entry name" value="CELL DIVISION CYCLE 16,23,27"/>
    <property type="match status" value="1"/>
</dbReference>
<feature type="region of interest" description="Disordered" evidence="8">
    <location>
        <begin position="682"/>
        <end position="729"/>
    </location>
</feature>
<accession>A0A9P0QRH2</accession>
<dbReference type="InterPro" id="IPR019734">
    <property type="entry name" value="TPR_rpt"/>
</dbReference>
<sequence>MVTQKTPSQHNSTLYISPLITNTRRPDLFVTPPNPPNSVFDTPGSNHSSFFDNSYKQNQRNPNGPPQSQNQRHGGIAMENNAGAEKKPGVNDFVGEEEHSTKGDESNRHGVFSSDGSKQFEVAKEPLTQAEKLRLWRHDALMQHHYKTAEYIGNKVLALTDDPNDAFWLAQVYFNTGNYLRVKHLLSKYDKSVSCRYLAAYALVKLELWDDALDLVGETNPFVRDDFYQVRSTDGGIKLEASMCYLRGVIYANQNNFERAKESYKEAVLIDVKCFEAFEALISQNLMTPSEEWDFVMSLNYRNADDDNSDLVRLLYTTNLSKYLNASTFNEAEEILDEEYQLGDNCDILLAKADYLYVHCKFDECLAICERILTKDEYNFKIIPIYLSCLHELGGKNKLFLKAHQLAEQHSTQPVTWLAIGIYYLSINKVIEARKFFSKATLLNPNFGQAWIGFAHTFAAEGEHEQAISAYAFAARLFPGTHLPNLFLGMQHLQMSNLNLSEEYLLASYQICSTDPLLLNELAVINYHKNKLKQAESFCQDALSAAKYLNSDSKTWISIHTNMGHIFRRDNEPFKALECFQQVLKISNRDDSNILAAMGLIYLKLGDHLKAIDVLHDALAVSPGDPVASDLLKRALEANLENGMNYLKNNKSIESSLPTLQYRRNVSNAITEVKNNADISAASRSSKLEAKSRRSRDEETTEAELEANELKRGEISSEEEDEVMDIESD</sequence>
<dbReference type="PANTHER" id="PTHR12558:SF9">
    <property type="entry name" value="CELL DIVISION CYCLE PROTEIN 16 HOMOLOG"/>
    <property type="match status" value="1"/>
</dbReference>
<evidence type="ECO:0000313" key="10">
    <source>
        <dbReference type="Proteomes" id="UP000837801"/>
    </source>
</evidence>
<dbReference type="Proteomes" id="UP000837801">
    <property type="component" value="Unassembled WGS sequence"/>
</dbReference>
<dbReference type="GO" id="GO:0051301">
    <property type="term" value="P:cell division"/>
    <property type="evidence" value="ECO:0007669"/>
    <property type="project" value="UniProtKB-KW"/>
</dbReference>
<keyword evidence="3" id="KW-0498">Mitosis</keyword>
<keyword evidence="6" id="KW-0131">Cell cycle</keyword>
<feature type="compositionally biased region" description="Basic and acidic residues" evidence="8">
    <location>
        <begin position="686"/>
        <end position="698"/>
    </location>
</feature>
<dbReference type="PROSITE" id="PS50005">
    <property type="entry name" value="TPR"/>
    <property type="match status" value="4"/>
</dbReference>
<evidence type="ECO:0000256" key="4">
    <source>
        <dbReference type="ARBA" id="ARBA00022786"/>
    </source>
</evidence>
<keyword evidence="10" id="KW-1185">Reference proteome</keyword>
<keyword evidence="4" id="KW-0833">Ubl conjugation pathway</keyword>
<evidence type="ECO:0000256" key="7">
    <source>
        <dbReference type="PROSITE-ProRule" id="PRU00339"/>
    </source>
</evidence>
<evidence type="ECO:0000313" key="9">
    <source>
        <dbReference type="EMBL" id="CAH2353306.1"/>
    </source>
</evidence>
<dbReference type="OrthoDB" id="10006270at2759"/>
<reference evidence="9" key="1">
    <citation type="submission" date="2022-03" db="EMBL/GenBank/DDBJ databases">
        <authorList>
            <person name="Legras J.-L."/>
            <person name="Devillers H."/>
            <person name="Grondin C."/>
        </authorList>
    </citation>
    <scope>NUCLEOTIDE SEQUENCE</scope>
    <source>
        <strain evidence="9">CLIB 1423</strain>
    </source>
</reference>
<dbReference type="GO" id="GO:0016567">
    <property type="term" value="P:protein ubiquitination"/>
    <property type="evidence" value="ECO:0007669"/>
    <property type="project" value="TreeGrafter"/>
</dbReference>
<gene>
    <name evidence="9" type="ORF">CLIB1423_10S02014</name>
</gene>
<feature type="compositionally biased region" description="Acidic residues" evidence="8">
    <location>
        <begin position="716"/>
        <end position="729"/>
    </location>
</feature>
<dbReference type="Pfam" id="PF13181">
    <property type="entry name" value="TPR_8"/>
    <property type="match status" value="2"/>
</dbReference>
<dbReference type="EMBL" id="CAKXYY010000010">
    <property type="protein sequence ID" value="CAH2353306.1"/>
    <property type="molecule type" value="Genomic_DNA"/>
</dbReference>
<name>A0A9P0QRH2_9ASCO</name>
<keyword evidence="5 7" id="KW-0802">TPR repeat</keyword>
<feature type="compositionally biased region" description="Basic and acidic residues" evidence="8">
    <location>
        <begin position="96"/>
        <end position="108"/>
    </location>
</feature>
<evidence type="ECO:0000256" key="2">
    <source>
        <dbReference type="ARBA" id="ARBA00022737"/>
    </source>
</evidence>
<feature type="repeat" description="TPR" evidence="7">
    <location>
        <begin position="557"/>
        <end position="590"/>
    </location>
</feature>
<comment type="caution">
    <text evidence="9">The sequence shown here is derived from an EMBL/GenBank/DDBJ whole genome shotgun (WGS) entry which is preliminary data.</text>
</comment>
<dbReference type="GO" id="GO:0005737">
    <property type="term" value="C:cytoplasm"/>
    <property type="evidence" value="ECO:0007669"/>
    <property type="project" value="TreeGrafter"/>
</dbReference>
<evidence type="ECO:0000256" key="1">
    <source>
        <dbReference type="ARBA" id="ARBA00022618"/>
    </source>
</evidence>
<proteinExistence type="predicted"/>
<dbReference type="GO" id="GO:0031145">
    <property type="term" value="P:anaphase-promoting complex-dependent catabolic process"/>
    <property type="evidence" value="ECO:0007669"/>
    <property type="project" value="TreeGrafter"/>
</dbReference>
<dbReference type="Pfam" id="PF12895">
    <property type="entry name" value="ANAPC3"/>
    <property type="match status" value="1"/>
</dbReference>
<evidence type="ECO:0000256" key="5">
    <source>
        <dbReference type="ARBA" id="ARBA00022803"/>
    </source>
</evidence>
<protein>
    <submittedName>
        <fullName evidence="9">Anaphase-promoting complex subunit Cdc16p</fullName>
    </submittedName>
</protein>
<feature type="repeat" description="TPR" evidence="7">
    <location>
        <begin position="592"/>
        <end position="625"/>
    </location>
</feature>
<evidence type="ECO:0000256" key="3">
    <source>
        <dbReference type="ARBA" id="ARBA00022776"/>
    </source>
</evidence>
<dbReference type="SMART" id="SM00028">
    <property type="entry name" value="TPR"/>
    <property type="match status" value="7"/>
</dbReference>
<keyword evidence="1" id="KW-0132">Cell division</keyword>
<evidence type="ECO:0000256" key="6">
    <source>
        <dbReference type="ARBA" id="ARBA00023306"/>
    </source>
</evidence>
<dbReference type="GO" id="GO:0045842">
    <property type="term" value="P:positive regulation of mitotic metaphase/anaphase transition"/>
    <property type="evidence" value="ECO:0007669"/>
    <property type="project" value="TreeGrafter"/>
</dbReference>
<dbReference type="AlphaFoldDB" id="A0A9P0QRH2"/>
<organism evidence="9 10">
    <name type="scientific">[Candida] railenensis</name>
    <dbReference type="NCBI Taxonomy" id="45579"/>
    <lineage>
        <taxon>Eukaryota</taxon>
        <taxon>Fungi</taxon>
        <taxon>Dikarya</taxon>
        <taxon>Ascomycota</taxon>
        <taxon>Saccharomycotina</taxon>
        <taxon>Pichiomycetes</taxon>
        <taxon>Debaryomycetaceae</taxon>
        <taxon>Kurtzmaniella</taxon>
    </lineage>
</organism>
<dbReference type="GO" id="GO:0005680">
    <property type="term" value="C:anaphase-promoting complex"/>
    <property type="evidence" value="ECO:0007669"/>
    <property type="project" value="TreeGrafter"/>
</dbReference>
<dbReference type="Gene3D" id="1.25.40.10">
    <property type="entry name" value="Tetratricopeptide repeat domain"/>
    <property type="match status" value="1"/>
</dbReference>
<feature type="repeat" description="TPR" evidence="7">
    <location>
        <begin position="448"/>
        <end position="481"/>
    </location>
</feature>
<keyword evidence="2" id="KW-0677">Repeat</keyword>
<feature type="region of interest" description="Disordered" evidence="8">
    <location>
        <begin position="24"/>
        <end position="114"/>
    </location>
</feature>
<feature type="compositionally biased region" description="Polar residues" evidence="8">
    <location>
        <begin position="37"/>
        <end position="72"/>
    </location>
</feature>
<feature type="repeat" description="TPR" evidence="7">
    <location>
        <begin position="414"/>
        <end position="447"/>
    </location>
</feature>
<evidence type="ECO:0000256" key="8">
    <source>
        <dbReference type="SAM" id="MobiDB-lite"/>
    </source>
</evidence>
<dbReference type="InterPro" id="IPR011990">
    <property type="entry name" value="TPR-like_helical_dom_sf"/>
</dbReference>
<dbReference type="SUPFAM" id="SSF48452">
    <property type="entry name" value="TPR-like"/>
    <property type="match status" value="2"/>
</dbReference>